<evidence type="ECO:0000313" key="2">
    <source>
        <dbReference type="Proteomes" id="UP000215335"/>
    </source>
</evidence>
<dbReference type="Proteomes" id="UP000215335">
    <property type="component" value="Unassembled WGS sequence"/>
</dbReference>
<dbReference type="EMBL" id="NNAY01002077">
    <property type="protein sequence ID" value="OXU22144.1"/>
    <property type="molecule type" value="Genomic_DNA"/>
</dbReference>
<feature type="non-terminal residue" evidence="1">
    <location>
        <position position="69"/>
    </location>
</feature>
<comment type="caution">
    <text evidence="1">The sequence shown here is derived from an EMBL/GenBank/DDBJ whole genome shotgun (WGS) entry which is preliminary data.</text>
</comment>
<name>A0A232EUW4_9HYME</name>
<proteinExistence type="predicted"/>
<gene>
    <name evidence="1" type="ORF">TSAR_001566</name>
</gene>
<dbReference type="AlphaFoldDB" id="A0A232EUW4"/>
<organism evidence="1 2">
    <name type="scientific">Trichomalopsis sarcophagae</name>
    <dbReference type="NCBI Taxonomy" id="543379"/>
    <lineage>
        <taxon>Eukaryota</taxon>
        <taxon>Metazoa</taxon>
        <taxon>Ecdysozoa</taxon>
        <taxon>Arthropoda</taxon>
        <taxon>Hexapoda</taxon>
        <taxon>Insecta</taxon>
        <taxon>Pterygota</taxon>
        <taxon>Neoptera</taxon>
        <taxon>Endopterygota</taxon>
        <taxon>Hymenoptera</taxon>
        <taxon>Apocrita</taxon>
        <taxon>Proctotrupomorpha</taxon>
        <taxon>Chalcidoidea</taxon>
        <taxon>Pteromalidae</taxon>
        <taxon>Pteromalinae</taxon>
        <taxon>Trichomalopsis</taxon>
    </lineage>
</organism>
<protein>
    <submittedName>
        <fullName evidence="1">Uncharacterized protein</fullName>
    </submittedName>
</protein>
<accession>A0A232EUW4</accession>
<reference evidence="1 2" key="1">
    <citation type="journal article" date="2017" name="Curr. Biol.">
        <title>The Evolution of Venom by Co-option of Single-Copy Genes.</title>
        <authorList>
            <person name="Martinson E.O."/>
            <person name="Mrinalini"/>
            <person name="Kelkar Y.D."/>
            <person name="Chang C.H."/>
            <person name="Werren J.H."/>
        </authorList>
    </citation>
    <scope>NUCLEOTIDE SEQUENCE [LARGE SCALE GENOMIC DNA]</scope>
    <source>
        <strain evidence="1 2">Alberta</strain>
        <tissue evidence="1">Whole body</tissue>
    </source>
</reference>
<evidence type="ECO:0000313" key="1">
    <source>
        <dbReference type="EMBL" id="OXU22144.1"/>
    </source>
</evidence>
<sequence length="69" mass="8438">MSLIFRETQETTLVLPTSDTRYLGERCRRYIRILNSGKIVNFYFLNYFVYGHFLIFEKHYFALFFNLPI</sequence>
<keyword evidence="2" id="KW-1185">Reference proteome</keyword>